<proteinExistence type="inferred from homology"/>
<dbReference type="PANTHER" id="PTHR33744">
    <property type="entry name" value="CARBOHYDRATE DIACID REGULATOR"/>
    <property type="match status" value="1"/>
</dbReference>
<feature type="domain" description="PucR C-terminal helix-turn-helix" evidence="2">
    <location>
        <begin position="293"/>
        <end position="349"/>
    </location>
</feature>
<protein>
    <submittedName>
        <fullName evidence="4">Helix-turn-helix domain-containing protein</fullName>
    </submittedName>
</protein>
<evidence type="ECO:0000313" key="4">
    <source>
        <dbReference type="EMBL" id="HJC46621.1"/>
    </source>
</evidence>
<dbReference type="EMBL" id="DWWL01000006">
    <property type="protein sequence ID" value="HJC46621.1"/>
    <property type="molecule type" value="Genomic_DNA"/>
</dbReference>
<dbReference type="AlphaFoldDB" id="A0A9D2T5Z5"/>
<name>A0A9D2T5Z5_9FIRM</name>
<comment type="similarity">
    <text evidence="1">Belongs to the CdaR family.</text>
</comment>
<dbReference type="InterPro" id="IPR041522">
    <property type="entry name" value="CdaR_GGDEF"/>
</dbReference>
<reference evidence="4" key="1">
    <citation type="journal article" date="2021" name="PeerJ">
        <title>Extensive microbial diversity within the chicken gut microbiome revealed by metagenomics and culture.</title>
        <authorList>
            <person name="Gilroy R."/>
            <person name="Ravi A."/>
            <person name="Getino M."/>
            <person name="Pursley I."/>
            <person name="Horton D.L."/>
            <person name="Alikhan N.F."/>
            <person name="Baker D."/>
            <person name="Gharbi K."/>
            <person name="Hall N."/>
            <person name="Watson M."/>
            <person name="Adriaenssens E.M."/>
            <person name="Foster-Nyarko E."/>
            <person name="Jarju S."/>
            <person name="Secka A."/>
            <person name="Antonio M."/>
            <person name="Oren A."/>
            <person name="Chaudhuri R.R."/>
            <person name="La Ragione R."/>
            <person name="Hildebrand F."/>
            <person name="Pallen M.J."/>
        </authorList>
    </citation>
    <scope>NUCLEOTIDE SEQUENCE</scope>
    <source>
        <strain evidence="4">CHK183-5548</strain>
    </source>
</reference>
<evidence type="ECO:0000259" key="3">
    <source>
        <dbReference type="Pfam" id="PF17853"/>
    </source>
</evidence>
<dbReference type="SUPFAM" id="SSF46689">
    <property type="entry name" value="Homeodomain-like"/>
    <property type="match status" value="1"/>
</dbReference>
<dbReference type="InterPro" id="IPR009057">
    <property type="entry name" value="Homeodomain-like_sf"/>
</dbReference>
<reference evidence="4" key="2">
    <citation type="submission" date="2021-04" db="EMBL/GenBank/DDBJ databases">
        <authorList>
            <person name="Gilroy R."/>
        </authorList>
    </citation>
    <scope>NUCLEOTIDE SEQUENCE</scope>
    <source>
        <strain evidence="4">CHK183-5548</strain>
    </source>
</reference>
<evidence type="ECO:0000256" key="1">
    <source>
        <dbReference type="ARBA" id="ARBA00006754"/>
    </source>
</evidence>
<dbReference type="Pfam" id="PF13556">
    <property type="entry name" value="HTH_30"/>
    <property type="match status" value="1"/>
</dbReference>
<dbReference type="InterPro" id="IPR042070">
    <property type="entry name" value="PucR_C-HTH_sf"/>
</dbReference>
<gene>
    <name evidence="4" type="ORF">IAA04_01045</name>
</gene>
<feature type="domain" description="CdaR GGDEF-like" evidence="3">
    <location>
        <begin position="126"/>
        <end position="242"/>
    </location>
</feature>
<dbReference type="Gene3D" id="1.10.10.2840">
    <property type="entry name" value="PucR C-terminal helix-turn-helix domain"/>
    <property type="match status" value="1"/>
</dbReference>
<evidence type="ECO:0000259" key="2">
    <source>
        <dbReference type="Pfam" id="PF13556"/>
    </source>
</evidence>
<organism evidence="4 5">
    <name type="scientific">Candidatus Lachnoclostridium pullistercoris</name>
    <dbReference type="NCBI Taxonomy" id="2838632"/>
    <lineage>
        <taxon>Bacteria</taxon>
        <taxon>Bacillati</taxon>
        <taxon>Bacillota</taxon>
        <taxon>Clostridia</taxon>
        <taxon>Lachnospirales</taxon>
        <taxon>Lachnospiraceae</taxon>
    </lineage>
</organism>
<sequence length="362" mass="41598">MISNQILQSTIEGLKGITRIDFCICDTEGKVLASTFSEAEEYENSILAFVDSPADSQVIQGYQFFKVFDENQLEYILLAKGSNEDVYMVGKMVVFQIQNLLVAYKERFDKDNFIKNLLLDNLLLVDIYNRAKKLHIETNVKRVVYIIETTHEKDGSALETVRSLFAAKTKDFVTAVDEKNIILVKEVKPGETYEDLEKTANMILDMLNTEAMSKVHVAFGTVVNEIKEVSRSYKEAKMALDVGKIFYSGKNVVAYSKLGIGRLIYQLPLPLCRMFIKEIFDGKSPDEFDEETLTTINKFFENSLNVSETSRQLYIHRNTLVYRLDKLQKSTGLDLRVFEDAITFKIALMVVKYMKYMENMDY</sequence>
<dbReference type="InterPro" id="IPR051448">
    <property type="entry name" value="CdaR-like_regulators"/>
</dbReference>
<dbReference type="InterPro" id="IPR025736">
    <property type="entry name" value="PucR_C-HTH_dom"/>
</dbReference>
<comment type="caution">
    <text evidence="4">The sequence shown here is derived from an EMBL/GenBank/DDBJ whole genome shotgun (WGS) entry which is preliminary data.</text>
</comment>
<dbReference type="Proteomes" id="UP000823883">
    <property type="component" value="Unassembled WGS sequence"/>
</dbReference>
<dbReference type="PANTHER" id="PTHR33744:SF15">
    <property type="entry name" value="CARBOHYDRATE DIACID REGULATOR"/>
    <property type="match status" value="1"/>
</dbReference>
<evidence type="ECO:0000313" key="5">
    <source>
        <dbReference type="Proteomes" id="UP000823883"/>
    </source>
</evidence>
<accession>A0A9D2T5Z5</accession>
<dbReference type="Pfam" id="PF17853">
    <property type="entry name" value="GGDEF_2"/>
    <property type="match status" value="1"/>
</dbReference>